<reference evidence="3" key="2">
    <citation type="submission" date="2016-04" db="EMBL/GenBank/DDBJ databases">
        <authorList>
            <person name="Evans L.H."/>
            <person name="Alamgir A."/>
            <person name="Owens N."/>
            <person name="Weber N.D."/>
            <person name="Virtaneva K."/>
            <person name="Barbian K."/>
            <person name="Babar A."/>
            <person name="Rosenke K."/>
        </authorList>
    </citation>
    <scope>NUCLEOTIDE SEQUENCE</scope>
    <source>
        <strain evidence="3">UB2112</strain>
    </source>
</reference>
<protein>
    <recommendedName>
        <fullName evidence="7">Transmembrane protein</fullName>
    </recommendedName>
</protein>
<feature type="region of interest" description="Disordered" evidence="1">
    <location>
        <begin position="25"/>
        <end position="74"/>
    </location>
</feature>
<reference evidence="5" key="1">
    <citation type="submission" date="2016-04" db="EMBL/GenBank/DDBJ databases">
        <authorList>
            <person name="Guldener U."/>
            <person name="Guldener U."/>
        </authorList>
    </citation>
    <scope>NUCLEOTIDE SEQUENCE [LARGE SCALE GENOMIC DNA]</scope>
    <source>
        <strain evidence="5">UB2112</strain>
    </source>
</reference>
<feature type="signal peptide" evidence="2">
    <location>
        <begin position="1"/>
        <end position="20"/>
    </location>
</feature>
<evidence type="ECO:0008006" key="7">
    <source>
        <dbReference type="Google" id="ProtNLM"/>
    </source>
</evidence>
<dbReference type="EMBL" id="LT558119">
    <property type="protein sequence ID" value="SAM78317.1"/>
    <property type="molecule type" value="Genomic_DNA"/>
</dbReference>
<proteinExistence type="predicted"/>
<keyword evidence="6" id="KW-1185">Reference proteome</keyword>
<evidence type="ECO:0000313" key="3">
    <source>
        <dbReference type="EMBL" id="SAM78317.1"/>
    </source>
</evidence>
<organism evidence="3 5">
    <name type="scientific">Ustilago bromivora</name>
    <dbReference type="NCBI Taxonomy" id="307758"/>
    <lineage>
        <taxon>Eukaryota</taxon>
        <taxon>Fungi</taxon>
        <taxon>Dikarya</taxon>
        <taxon>Basidiomycota</taxon>
        <taxon>Ustilaginomycotina</taxon>
        <taxon>Ustilaginomycetes</taxon>
        <taxon>Ustilaginales</taxon>
        <taxon>Ustilaginaceae</taxon>
        <taxon>Ustilago</taxon>
    </lineage>
</organism>
<evidence type="ECO:0000313" key="6">
    <source>
        <dbReference type="Proteomes" id="UP000658997"/>
    </source>
</evidence>
<dbReference type="EMBL" id="ULHB01000053">
    <property type="protein sequence ID" value="SYW79388.1"/>
    <property type="molecule type" value="Genomic_DNA"/>
</dbReference>
<dbReference type="Proteomes" id="UP000179920">
    <property type="component" value="Chromosome III"/>
</dbReference>
<gene>
    <name evidence="4" type="ORF">UBRO2_03072</name>
    <name evidence="3" type="ORF">UBRO_02001</name>
</gene>
<evidence type="ECO:0000313" key="5">
    <source>
        <dbReference type="Proteomes" id="UP000179920"/>
    </source>
</evidence>
<dbReference type="OrthoDB" id="2556699at2759"/>
<feature type="chain" id="PRO_5038218832" description="Transmembrane protein" evidence="2">
    <location>
        <begin position="21"/>
        <end position="418"/>
    </location>
</feature>
<evidence type="ECO:0000256" key="2">
    <source>
        <dbReference type="SAM" id="SignalP"/>
    </source>
</evidence>
<feature type="compositionally biased region" description="Pro residues" evidence="1">
    <location>
        <begin position="50"/>
        <end position="61"/>
    </location>
</feature>
<dbReference type="Proteomes" id="UP000658997">
    <property type="component" value="Unassembled WGS sequence"/>
</dbReference>
<evidence type="ECO:0000313" key="4">
    <source>
        <dbReference type="EMBL" id="SYW79388.1"/>
    </source>
</evidence>
<keyword evidence="2" id="KW-0732">Signal</keyword>
<feature type="region of interest" description="Disordered" evidence="1">
    <location>
        <begin position="325"/>
        <end position="345"/>
    </location>
</feature>
<reference evidence="4" key="3">
    <citation type="submission" date="2018-08" db="EMBL/GenBank/DDBJ databases">
        <authorList>
            <person name="Guldener U."/>
        </authorList>
    </citation>
    <scope>NUCLEOTIDE SEQUENCE</scope>
    <source>
        <strain evidence="4">UB2</strain>
    </source>
</reference>
<accession>A0A1K0H3M3</accession>
<name>A0A1K0H3M3_9BASI</name>
<feature type="compositionally biased region" description="Low complexity" evidence="1">
    <location>
        <begin position="333"/>
        <end position="345"/>
    </location>
</feature>
<evidence type="ECO:0000256" key="1">
    <source>
        <dbReference type="SAM" id="MobiDB-lite"/>
    </source>
</evidence>
<dbReference type="AlphaFoldDB" id="A0A1K0H3M3"/>
<sequence>MRSTLLNVIFLLTLTLCARTSPIPHPSSFRCISRPPSRSDLSNTNQPQSPLTPPSSHPPSSPSLSKRTPNEPSILKPATSAIEEASSGLKGSLSDKSETEKAKDWKRRIVITISGLGVLMTVGWNYISLQSFLSNRARWRKEKARSEAEKNKPPPKVGDVMCTVETYSTEDQVAERKPGMSKVPCYRLGDASSLGQVGGTDVGTASGGVVQQQQTTAQMAGLAATKYAAPIGANQQGNIVGGPLTKRGPPGEIIEEASTSAAQAFGHAKQSFHSPFSPFSPYPSLPPSSFYWPRTSDQFKARWIPLRPLGQPNLEEKQSLLSEFAPRVPQSPSPSASSNSANTEKVQMEVVKAEEKKQKVKGKEKVKNILKGKRPGGKAISTDNITFGLTILNTIGGIPSLLFTMANAYYYRGNPKVD</sequence>